<dbReference type="InterPro" id="IPR027417">
    <property type="entry name" value="P-loop_NTPase"/>
</dbReference>
<dbReference type="PATRIC" id="fig|42234.21.peg.7166"/>
<accession>A0A0L0JR43</accession>
<feature type="region of interest" description="Disordered" evidence="1">
    <location>
        <begin position="719"/>
        <end position="759"/>
    </location>
</feature>
<organism evidence="3 4">
    <name type="scientific">Streptomyces acidiscabies</name>
    <dbReference type="NCBI Taxonomy" id="42234"/>
    <lineage>
        <taxon>Bacteria</taxon>
        <taxon>Bacillati</taxon>
        <taxon>Actinomycetota</taxon>
        <taxon>Actinomycetes</taxon>
        <taxon>Kitasatosporales</taxon>
        <taxon>Streptomycetaceae</taxon>
        <taxon>Streptomyces</taxon>
    </lineage>
</organism>
<comment type="caution">
    <text evidence="3">The sequence shown here is derived from an EMBL/GenBank/DDBJ whole genome shotgun (WGS) entry which is preliminary data.</text>
</comment>
<evidence type="ECO:0000313" key="3">
    <source>
        <dbReference type="EMBL" id="KND27964.1"/>
    </source>
</evidence>
<sequence length="759" mass="85588">MHTLGWRAFQDLCAAVLREVWAQSVHTFADSNDGGRDGAFYGTWQQPPDPIGVQDVPDGPFVLQCKHTKKADTTLTPSELDDEFAKVQALVDRGLCSSYVLLTNARVSGTSEATIRRRLLDAGVAYPLILDGQWICDTIATRQRLRAFVPRIYGLGDLSQILDERAYNQAQALLGYLQEELATFVVTDAYRHAVQAVQDHGFVLLLGEPAVGKSVIAATLAMTALDAWGCLTVNAHDADGLVRHWNPHEPNQFFWIDDAFGAVRHEQQLTDSWSRHMRHVMTAVRGGAKVVLTSRDYIYRDARPYLKEYAYPLLHEQQVVVDVAQLPLHERRQILYNHIKLGDQPQEVRARMKPHLDSAAATEPFHPEVARRLGQQAFTRQLEPTEHGITDFMARPTAFLRDLYAELGPDEKAALALTYQAGEQLPAPLNLDTSQNDVINRIGSTPAGVSRSLLALTGTFLRLASPPGSDSTTGWSFRHPTLQESFAEFMAADPNLLGIFINGLNWRTLLTRIDCGAEQQRGTLLRVPPALYPSVIERLLTVESQGRGGHRYPAEWYNFFATRCSDTFLRLYTEADPQFVPQLTRLISFLDAIHEPKVLARLHQAGLLSTEEHSRIREKVATLAVETPDAAWLRDPQWQILFSENDREYLLQRVREDLIPDLDYILDVWRDNYASNEEPAQYYSTLQEELRTYRDEFEQDTEVADALDKALAEVEETIDSSLNNDYEPGPAEHPDIRGRTNLSGPEHSRDRSIFDDIDG</sequence>
<evidence type="ECO:0000256" key="1">
    <source>
        <dbReference type="SAM" id="MobiDB-lite"/>
    </source>
</evidence>
<gene>
    <name evidence="3" type="ORF">IQ63_34785</name>
</gene>
<name>A0A0L0JR43_9ACTN</name>
<dbReference type="Proteomes" id="UP000037151">
    <property type="component" value="Unassembled WGS sequence"/>
</dbReference>
<feature type="compositionally biased region" description="Basic and acidic residues" evidence="1">
    <location>
        <begin position="746"/>
        <end position="759"/>
    </location>
</feature>
<proteinExistence type="predicted"/>
<reference evidence="4" key="1">
    <citation type="submission" date="2014-07" db="EMBL/GenBank/DDBJ databases">
        <title>Genome sequencing of plant-pathogenic Streptomyces species.</title>
        <authorList>
            <person name="Harrison J."/>
            <person name="Sapp M."/>
            <person name="Thwaites R."/>
            <person name="Studholme D.J."/>
        </authorList>
    </citation>
    <scope>NUCLEOTIDE SEQUENCE [LARGE SCALE GENOMIC DNA]</scope>
    <source>
        <strain evidence="4">NCPPB 4445</strain>
    </source>
</reference>
<feature type="domain" description="Novel STAND NTPase 3" evidence="2">
    <location>
        <begin position="184"/>
        <end position="340"/>
    </location>
</feature>
<dbReference type="Pfam" id="PF20720">
    <property type="entry name" value="nSTAND3"/>
    <property type="match status" value="1"/>
</dbReference>
<protein>
    <recommendedName>
        <fullName evidence="2">Novel STAND NTPase 3 domain-containing protein</fullName>
    </recommendedName>
</protein>
<evidence type="ECO:0000259" key="2">
    <source>
        <dbReference type="Pfam" id="PF20720"/>
    </source>
</evidence>
<dbReference type="SUPFAM" id="SSF52540">
    <property type="entry name" value="P-loop containing nucleoside triphosphate hydrolases"/>
    <property type="match status" value="1"/>
</dbReference>
<dbReference type="InterPro" id="IPR049050">
    <property type="entry name" value="nSTAND3"/>
</dbReference>
<evidence type="ECO:0000313" key="4">
    <source>
        <dbReference type="Proteomes" id="UP000037151"/>
    </source>
</evidence>
<dbReference type="AlphaFoldDB" id="A0A0L0JR43"/>
<dbReference type="EMBL" id="JPPY01000193">
    <property type="protein sequence ID" value="KND27964.1"/>
    <property type="molecule type" value="Genomic_DNA"/>
</dbReference>